<accession>F6DNC8</accession>
<evidence type="ECO:0000313" key="1">
    <source>
        <dbReference type="EMBL" id="AEG61819.1"/>
    </source>
</evidence>
<sequence>MLDLSKANASWDNWKKYLGQAMEFAEELGISKDKIENYALTAGAILADNVQPTNPEQKVLKELWDVADKDEQQIIARLMAKLASRSR</sequence>
<dbReference type="Pfam" id="PF11588">
    <property type="entry name" value="DUF3243"/>
    <property type="match status" value="1"/>
</dbReference>
<dbReference type="RefSeq" id="WP_013843565.1">
    <property type="nucleotide sequence ID" value="NC_015589.1"/>
</dbReference>
<dbReference type="HOGENOM" id="CLU_171794_1_0_9"/>
<dbReference type="InterPro" id="IPR024702">
    <property type="entry name" value="Uncharacterised_YmfJ"/>
</dbReference>
<reference evidence="1 2" key="2">
    <citation type="journal article" date="2012" name="Stand. Genomic Sci.">
        <title>Complete genome sequence of the sulfate-reducing firmicute Desulfotomaculum ruminis type strain (DL(T)).</title>
        <authorList>
            <person name="Spring S."/>
            <person name="Visser M."/>
            <person name="Lu M."/>
            <person name="Copeland A."/>
            <person name="Lapidus A."/>
            <person name="Lucas S."/>
            <person name="Cheng J.F."/>
            <person name="Han C."/>
            <person name="Tapia R."/>
            <person name="Goodwin L.A."/>
            <person name="Pitluck S."/>
            <person name="Ivanova N."/>
            <person name="Land M."/>
            <person name="Hauser L."/>
            <person name="Larimer F."/>
            <person name="Rohde M."/>
            <person name="Goker M."/>
            <person name="Detter J.C."/>
            <person name="Kyrpides N.C."/>
            <person name="Woyke T."/>
            <person name="Schaap P.J."/>
            <person name="Plugge C.M."/>
            <person name="Muyzer G."/>
            <person name="Kuever J."/>
            <person name="Pereira I.A."/>
            <person name="Parshina S.N."/>
            <person name="Bernier-Latmani R."/>
            <person name="Stams A.J."/>
            <person name="Klenk H.P."/>
        </authorList>
    </citation>
    <scope>NUCLEOTIDE SEQUENCE [LARGE SCALE GENOMIC DNA]</scope>
    <source>
        <strain evidence="2">ATCC 23193 / DSM 2154 / NCIB 8452 / DL</strain>
    </source>
</reference>
<dbReference type="AlphaFoldDB" id="F6DNC8"/>
<organism evidence="1 2">
    <name type="scientific">Desulforamulus ruminis (strain ATCC 23193 / DSM 2154 / NCIMB 8452 / DL)</name>
    <name type="common">Desulfotomaculum ruminis</name>
    <dbReference type="NCBI Taxonomy" id="696281"/>
    <lineage>
        <taxon>Bacteria</taxon>
        <taxon>Bacillati</taxon>
        <taxon>Bacillota</taxon>
        <taxon>Clostridia</taxon>
        <taxon>Eubacteriales</taxon>
        <taxon>Peptococcaceae</taxon>
        <taxon>Desulforamulus</taxon>
    </lineage>
</organism>
<name>F6DNC8_DESRL</name>
<dbReference type="KEGG" id="dru:Desru_3617"/>
<dbReference type="STRING" id="696281.Desru_3617"/>
<dbReference type="InterPro" id="IPR038292">
    <property type="entry name" value="YmfJ/YflH_sf"/>
</dbReference>
<gene>
    <name evidence="1" type="ordered locus">Desru_3617</name>
</gene>
<reference evidence="2" key="1">
    <citation type="submission" date="2011-05" db="EMBL/GenBank/DDBJ databases">
        <title>Complete sequence of Desulfotomaculum ruminis DSM 2154.</title>
        <authorList>
            <person name="Lucas S."/>
            <person name="Copeland A."/>
            <person name="Lapidus A."/>
            <person name="Cheng J.-F."/>
            <person name="Goodwin L."/>
            <person name="Pitluck S."/>
            <person name="Lu M."/>
            <person name="Detter J.C."/>
            <person name="Han C."/>
            <person name="Tapia R."/>
            <person name="Land M."/>
            <person name="Hauser L."/>
            <person name="Kyrpides N."/>
            <person name="Ivanova N."/>
            <person name="Mikhailova N."/>
            <person name="Pagani I."/>
            <person name="Stams A.J.M."/>
            <person name="Plugge C.M."/>
            <person name="Muyzer G."/>
            <person name="Kuever J."/>
            <person name="Parshina S.N."/>
            <person name="Ivanova A.E."/>
            <person name="Nazina T.N."/>
            <person name="Brambilla E."/>
            <person name="Spring S."/>
            <person name="Klenk H.-P."/>
            <person name="Woyke T."/>
        </authorList>
    </citation>
    <scope>NUCLEOTIDE SEQUENCE [LARGE SCALE GENOMIC DNA]</scope>
    <source>
        <strain evidence="2">ATCC 23193 / DSM 2154 / NCIB 8452 / DL</strain>
    </source>
</reference>
<dbReference type="Gene3D" id="1.10.760.20">
    <property type="entry name" value="Protein of unknown function DUF3243"/>
    <property type="match status" value="1"/>
</dbReference>
<dbReference type="InterPro" id="IPR021637">
    <property type="entry name" value="DUF3243"/>
</dbReference>
<dbReference type="PIRSF" id="PIRSF004764">
    <property type="entry name" value="YmfJ"/>
    <property type="match status" value="1"/>
</dbReference>
<dbReference type="EMBL" id="CP002780">
    <property type="protein sequence ID" value="AEG61819.1"/>
    <property type="molecule type" value="Genomic_DNA"/>
</dbReference>
<dbReference type="OrthoDB" id="2382009at2"/>
<evidence type="ECO:0000313" key="2">
    <source>
        <dbReference type="Proteomes" id="UP000009234"/>
    </source>
</evidence>
<dbReference type="Proteomes" id="UP000009234">
    <property type="component" value="Chromosome"/>
</dbReference>
<proteinExistence type="predicted"/>
<evidence type="ECO:0008006" key="3">
    <source>
        <dbReference type="Google" id="ProtNLM"/>
    </source>
</evidence>
<protein>
    <recommendedName>
        <fullName evidence="3">DUF3243 domain-containing protein</fullName>
    </recommendedName>
</protein>
<dbReference type="eggNOG" id="ENOG50330BT">
    <property type="taxonomic scope" value="Bacteria"/>
</dbReference>
<keyword evidence="2" id="KW-1185">Reference proteome</keyword>